<sequence>MFNILNSYKDFYYPRQSTDSVESTRLVYCLHLLNHLFKTRKEVLRNNSKFKAQKDASLLVDDGGGDDEKIFRDQGFTHAKVLIVVPMRSSAFKIVQMIITLMSSDKVRVSNEDRFKSEYGSEGVEEVKKGFKPDDFEKTFDGNLDDNFKIGLSVCKKTLKLYVDFYASDVIITSPLGLKSVIDSKQSGETDFLSSIELVIIDQAHVFLMQNWSDVLNLVSSLNKQPQQSHGVKLSRVRMFCINGWSSLYRQTIIMSAYQTPEINSLFNKFSTNILSGRCMVQPAPTTGTICNIVNTLAQTFRKFAVDSVQLVNDARFNYFTNRIISEYRSSTCQHIMVFISSYYDFVRVRNFMKKEDFDFVHICEYTDEKDVSRARQSFFKGKVRFLLYTERFHFYHRYRIRGVHHIIFYDLPVNSHFYPELCNMMFDNKCNRSSIDQSCLVVYSRYDAIKLVGVVGDERASLMIQAHRDTHLLMSGDS</sequence>
<evidence type="ECO:0000313" key="8">
    <source>
        <dbReference type="EMBL" id="ESN97087.1"/>
    </source>
</evidence>
<feature type="domain" description="UTP25 C-terminal" evidence="6">
    <location>
        <begin position="290"/>
        <end position="473"/>
    </location>
</feature>
<dbReference type="OMA" id="QDRGDTF"/>
<dbReference type="EMBL" id="AMQM01006471">
    <property type="status" value="NOT_ANNOTATED_CDS"/>
    <property type="molecule type" value="Genomic_DNA"/>
</dbReference>
<dbReference type="InterPro" id="IPR053939">
    <property type="entry name" value="UTP25_C"/>
</dbReference>
<dbReference type="FunCoup" id="T1ED90">
    <property type="interactions" value="1858"/>
</dbReference>
<dbReference type="EMBL" id="KB097456">
    <property type="protein sequence ID" value="ESN97087.1"/>
    <property type="molecule type" value="Genomic_DNA"/>
</dbReference>
<organism evidence="9 10">
    <name type="scientific">Helobdella robusta</name>
    <name type="common">Californian leech</name>
    <dbReference type="NCBI Taxonomy" id="6412"/>
    <lineage>
        <taxon>Eukaryota</taxon>
        <taxon>Metazoa</taxon>
        <taxon>Spiralia</taxon>
        <taxon>Lophotrochozoa</taxon>
        <taxon>Annelida</taxon>
        <taxon>Clitellata</taxon>
        <taxon>Hirudinea</taxon>
        <taxon>Rhynchobdellida</taxon>
        <taxon>Glossiphoniidae</taxon>
        <taxon>Helobdella</taxon>
    </lineage>
</organism>
<dbReference type="Gene3D" id="3.40.50.300">
    <property type="entry name" value="P-loop containing nucleotide triphosphate hydrolases"/>
    <property type="match status" value="1"/>
</dbReference>
<evidence type="ECO:0000256" key="5">
    <source>
        <dbReference type="ARBA" id="ARBA00032325"/>
    </source>
</evidence>
<reference evidence="10" key="1">
    <citation type="submission" date="2012-12" db="EMBL/GenBank/DDBJ databases">
        <authorList>
            <person name="Hellsten U."/>
            <person name="Grimwood J."/>
            <person name="Chapman J.A."/>
            <person name="Shapiro H."/>
            <person name="Aerts A."/>
            <person name="Otillar R.P."/>
            <person name="Terry A.Y."/>
            <person name="Boore J.L."/>
            <person name="Simakov O."/>
            <person name="Marletaz F."/>
            <person name="Cho S.-J."/>
            <person name="Edsinger-Gonzales E."/>
            <person name="Havlak P."/>
            <person name="Kuo D.-H."/>
            <person name="Larsson T."/>
            <person name="Lv J."/>
            <person name="Arendt D."/>
            <person name="Savage R."/>
            <person name="Osoegawa K."/>
            <person name="de Jong P."/>
            <person name="Lindberg D.R."/>
            <person name="Seaver E.C."/>
            <person name="Weisblat D.A."/>
            <person name="Putnam N.H."/>
            <person name="Grigoriev I.V."/>
            <person name="Rokhsar D.S."/>
        </authorList>
    </citation>
    <scope>NUCLEOTIDE SEQUENCE</scope>
</reference>
<dbReference type="PANTHER" id="PTHR12933:SF0">
    <property type="entry name" value="U3 SMALL NUCLEOLAR RNA-ASSOCIATED PROTEIN 25 HOMOLOG"/>
    <property type="match status" value="1"/>
</dbReference>
<dbReference type="InterPro" id="IPR010678">
    <property type="entry name" value="UTP25"/>
</dbReference>
<dbReference type="SUPFAM" id="SSF52540">
    <property type="entry name" value="P-loop containing nucleoside triphosphate hydrolases"/>
    <property type="match status" value="1"/>
</dbReference>
<dbReference type="CTD" id="20194542"/>
<accession>T1ED90</accession>
<dbReference type="PANTHER" id="PTHR12933">
    <property type="entry name" value="ORF PROTEIN-RELATED"/>
    <property type="match status" value="1"/>
</dbReference>
<dbReference type="GO" id="GO:0019843">
    <property type="term" value="F:rRNA binding"/>
    <property type="evidence" value="ECO:0000318"/>
    <property type="project" value="GO_Central"/>
</dbReference>
<evidence type="ECO:0000313" key="9">
    <source>
        <dbReference type="EnsemblMetazoa" id="HelroP102264"/>
    </source>
</evidence>
<dbReference type="AlphaFoldDB" id="T1ED90"/>
<name>T1ED90_HELRO</name>
<dbReference type="GO" id="GO:0005730">
    <property type="term" value="C:nucleolus"/>
    <property type="evidence" value="ECO:0000318"/>
    <property type="project" value="GO_Central"/>
</dbReference>
<dbReference type="STRING" id="6412.T1ED90"/>
<feature type="domain" description="UTP25 NTP hydrolase-like" evidence="7">
    <location>
        <begin position="8"/>
        <end position="274"/>
    </location>
</feature>
<comment type="subcellular location">
    <subcellularLocation>
        <location evidence="1">Nucleus</location>
        <location evidence="1">Nucleolus</location>
    </subcellularLocation>
</comment>
<gene>
    <name evidence="9" type="primary">20194542</name>
    <name evidence="8" type="ORF">HELRODRAFT_102264</name>
</gene>
<dbReference type="eggNOG" id="KOG2340">
    <property type="taxonomic scope" value="Eukaryota"/>
</dbReference>
<dbReference type="Pfam" id="PF22916">
    <property type="entry name" value="UTP25_NTPase-like"/>
    <property type="match status" value="1"/>
</dbReference>
<dbReference type="HOGENOM" id="CLU_018705_3_1_1"/>
<reference evidence="9" key="3">
    <citation type="submission" date="2015-06" db="UniProtKB">
        <authorList>
            <consortium name="EnsemblMetazoa"/>
        </authorList>
    </citation>
    <scope>IDENTIFICATION</scope>
</reference>
<comment type="similarity">
    <text evidence="2">Belongs to the UTP25 family.</text>
</comment>
<dbReference type="FunFam" id="3.40.50.300:FF:001559">
    <property type="entry name" value="U3 small nucleolar RNA-associated protein 25"/>
    <property type="match status" value="1"/>
</dbReference>
<evidence type="ECO:0000259" key="7">
    <source>
        <dbReference type="Pfam" id="PF22916"/>
    </source>
</evidence>
<dbReference type="Proteomes" id="UP000015101">
    <property type="component" value="Unassembled WGS sequence"/>
</dbReference>
<dbReference type="GeneID" id="20194542"/>
<evidence type="ECO:0000256" key="1">
    <source>
        <dbReference type="ARBA" id="ARBA00004604"/>
    </source>
</evidence>
<keyword evidence="10" id="KW-1185">Reference proteome</keyword>
<proteinExistence type="inferred from homology"/>
<evidence type="ECO:0000313" key="10">
    <source>
        <dbReference type="Proteomes" id="UP000015101"/>
    </source>
</evidence>
<dbReference type="EnsemblMetazoa" id="HelroT102264">
    <property type="protein sequence ID" value="HelroP102264"/>
    <property type="gene ID" value="HelroG102264"/>
</dbReference>
<evidence type="ECO:0000256" key="4">
    <source>
        <dbReference type="ARBA" id="ARBA00024421"/>
    </source>
</evidence>
<evidence type="ECO:0000256" key="2">
    <source>
        <dbReference type="ARBA" id="ARBA00009223"/>
    </source>
</evidence>
<evidence type="ECO:0000256" key="3">
    <source>
        <dbReference type="ARBA" id="ARBA00023242"/>
    </source>
</evidence>
<evidence type="ECO:0000259" key="6">
    <source>
        <dbReference type="Pfam" id="PF06862"/>
    </source>
</evidence>
<dbReference type="InterPro" id="IPR027417">
    <property type="entry name" value="P-loop_NTPase"/>
</dbReference>
<dbReference type="InParanoid" id="T1ED90"/>
<dbReference type="KEGG" id="hro:HELRODRAFT_102264"/>
<dbReference type="GO" id="GO:0034511">
    <property type="term" value="F:U3 snoRNA binding"/>
    <property type="evidence" value="ECO:0000318"/>
    <property type="project" value="GO_Central"/>
</dbReference>
<protein>
    <recommendedName>
        <fullName evidence="4">U3 small nucleolar RNA-associated protein 25 homolog</fullName>
    </recommendedName>
    <alternativeName>
        <fullName evidence="5">UTP25 small subunit processor component</fullName>
    </alternativeName>
</protein>
<dbReference type="OrthoDB" id="10264378at2759"/>
<dbReference type="GO" id="GO:0032040">
    <property type="term" value="C:small-subunit processome"/>
    <property type="evidence" value="ECO:0000318"/>
    <property type="project" value="GO_Central"/>
</dbReference>
<dbReference type="Pfam" id="PF06862">
    <property type="entry name" value="Utp25_C"/>
    <property type="match status" value="1"/>
</dbReference>
<reference evidence="8 10" key="2">
    <citation type="journal article" date="2013" name="Nature">
        <title>Insights into bilaterian evolution from three spiralian genomes.</title>
        <authorList>
            <person name="Simakov O."/>
            <person name="Marletaz F."/>
            <person name="Cho S.J."/>
            <person name="Edsinger-Gonzales E."/>
            <person name="Havlak P."/>
            <person name="Hellsten U."/>
            <person name="Kuo D.H."/>
            <person name="Larsson T."/>
            <person name="Lv J."/>
            <person name="Arendt D."/>
            <person name="Savage R."/>
            <person name="Osoegawa K."/>
            <person name="de Jong P."/>
            <person name="Grimwood J."/>
            <person name="Chapman J.A."/>
            <person name="Shapiro H."/>
            <person name="Aerts A."/>
            <person name="Otillar R.P."/>
            <person name="Terry A.Y."/>
            <person name="Boore J.L."/>
            <person name="Grigoriev I.V."/>
            <person name="Lindberg D.R."/>
            <person name="Seaver E.C."/>
            <person name="Weisblat D.A."/>
            <person name="Putnam N.H."/>
            <person name="Rokhsar D.S."/>
        </authorList>
    </citation>
    <scope>NUCLEOTIDE SEQUENCE</scope>
</reference>
<dbReference type="InterPro" id="IPR053940">
    <property type="entry name" value="UTP25_NTPase-like"/>
</dbReference>
<dbReference type="RefSeq" id="XP_009024868.1">
    <property type="nucleotide sequence ID" value="XM_009026620.1"/>
</dbReference>
<keyword evidence="3" id="KW-0539">Nucleus</keyword>
<dbReference type="GO" id="GO:0000462">
    <property type="term" value="P:maturation of SSU-rRNA from tricistronic rRNA transcript (SSU-rRNA, 5.8S rRNA, LSU-rRNA)"/>
    <property type="evidence" value="ECO:0000318"/>
    <property type="project" value="GO_Central"/>
</dbReference>